<gene>
    <name evidence="2" type="ordered locus">Veis_4271</name>
</gene>
<name>A1WQR9_VEREI</name>
<proteinExistence type="inferred from homology"/>
<dbReference type="RefSeq" id="WP_011811963.1">
    <property type="nucleotide sequence ID" value="NC_008786.1"/>
</dbReference>
<reference evidence="3" key="1">
    <citation type="submission" date="2006-12" db="EMBL/GenBank/DDBJ databases">
        <title>Complete sequence of chromosome 1 of Verminephrobacter eiseniae EF01-2.</title>
        <authorList>
            <person name="Copeland A."/>
            <person name="Lucas S."/>
            <person name="Lapidus A."/>
            <person name="Barry K."/>
            <person name="Detter J.C."/>
            <person name="Glavina del Rio T."/>
            <person name="Dalin E."/>
            <person name="Tice H."/>
            <person name="Pitluck S."/>
            <person name="Chertkov O."/>
            <person name="Brettin T."/>
            <person name="Bruce D."/>
            <person name="Han C."/>
            <person name="Tapia R."/>
            <person name="Gilna P."/>
            <person name="Schmutz J."/>
            <person name="Larimer F."/>
            <person name="Land M."/>
            <person name="Hauser L."/>
            <person name="Kyrpides N."/>
            <person name="Kim E."/>
            <person name="Stahl D."/>
            <person name="Richardson P."/>
        </authorList>
    </citation>
    <scope>NUCLEOTIDE SEQUENCE [LARGE SCALE GENOMIC DNA]</scope>
    <source>
        <strain evidence="3">EF01-2</strain>
    </source>
</reference>
<evidence type="ECO:0000313" key="2">
    <source>
        <dbReference type="EMBL" id="ABM59976.1"/>
    </source>
</evidence>
<sequence>MADTRGHCESKESRVPYEPIRIRRQWLAAVMLLAAGSAAQTQDFPNRPIRLIAPFAAGASTDFLARTIAQTMSRNLGQPVVVDNKPGAGGILAAEQTARAAPDGYTFMLTSAGIVTMNQSIYSQLPYDPIKEFAPLTIAVRMPIVVVVHPSLPVKSVPELLAYAHAHPGKLSYGSSGVGTSQHLAGELFKSMTKASILHIPYRGGGPAMNDLLANQIGLMFVQLPSALPQIQAGKVRAIAIGSEQRDPKLPAVPTVSESGLKGYNSDTWYGFVMPTGAPPAIVQTLYQAIIAALKENAQRLSGHGFNVDGGNPQQMADTIATEAKKWALVIKAADIRAD</sequence>
<dbReference type="EMBL" id="CP000542">
    <property type="protein sequence ID" value="ABM59976.1"/>
    <property type="molecule type" value="Genomic_DNA"/>
</dbReference>
<accession>A1WQR9</accession>
<keyword evidence="3" id="KW-1185">Reference proteome</keyword>
<dbReference type="Gene3D" id="3.40.190.10">
    <property type="entry name" value="Periplasmic binding protein-like II"/>
    <property type="match status" value="1"/>
</dbReference>
<dbReference type="AlphaFoldDB" id="A1WQR9"/>
<protein>
    <submittedName>
        <fullName evidence="2">Uncharacterized protein UPF0065</fullName>
    </submittedName>
</protein>
<dbReference type="GeneID" id="76462596"/>
<dbReference type="eggNOG" id="COG3181">
    <property type="taxonomic scope" value="Bacteria"/>
</dbReference>
<dbReference type="Gene3D" id="3.40.190.150">
    <property type="entry name" value="Bordetella uptake gene, domain 1"/>
    <property type="match status" value="1"/>
</dbReference>
<dbReference type="InterPro" id="IPR042100">
    <property type="entry name" value="Bug_dom1"/>
</dbReference>
<organism evidence="2 3">
    <name type="scientific">Verminephrobacter eiseniae (strain EF01-2)</name>
    <dbReference type="NCBI Taxonomy" id="391735"/>
    <lineage>
        <taxon>Bacteria</taxon>
        <taxon>Pseudomonadati</taxon>
        <taxon>Pseudomonadota</taxon>
        <taxon>Betaproteobacteria</taxon>
        <taxon>Burkholderiales</taxon>
        <taxon>Comamonadaceae</taxon>
        <taxon>Verminephrobacter</taxon>
    </lineage>
</organism>
<dbReference type="PANTHER" id="PTHR42928">
    <property type="entry name" value="TRICARBOXYLATE-BINDING PROTEIN"/>
    <property type="match status" value="1"/>
</dbReference>
<dbReference type="PIRSF" id="PIRSF017082">
    <property type="entry name" value="YflP"/>
    <property type="match status" value="1"/>
</dbReference>
<evidence type="ECO:0000313" key="3">
    <source>
        <dbReference type="Proteomes" id="UP000000374"/>
    </source>
</evidence>
<dbReference type="Pfam" id="PF03401">
    <property type="entry name" value="TctC"/>
    <property type="match status" value="1"/>
</dbReference>
<dbReference type="CDD" id="cd13578">
    <property type="entry name" value="PBP2_Bug27"/>
    <property type="match status" value="1"/>
</dbReference>
<dbReference type="SUPFAM" id="SSF53850">
    <property type="entry name" value="Periplasmic binding protein-like II"/>
    <property type="match status" value="1"/>
</dbReference>
<dbReference type="PANTHER" id="PTHR42928:SF5">
    <property type="entry name" value="BLR1237 PROTEIN"/>
    <property type="match status" value="1"/>
</dbReference>
<comment type="similarity">
    <text evidence="1">Belongs to the UPF0065 (bug) family.</text>
</comment>
<dbReference type="Proteomes" id="UP000000374">
    <property type="component" value="Chromosome"/>
</dbReference>
<dbReference type="InterPro" id="IPR005064">
    <property type="entry name" value="BUG"/>
</dbReference>
<dbReference type="OrthoDB" id="8678477at2"/>
<dbReference type="STRING" id="391735.Veis_4271"/>
<evidence type="ECO:0000256" key="1">
    <source>
        <dbReference type="ARBA" id="ARBA00006987"/>
    </source>
</evidence>
<dbReference type="HOGENOM" id="CLU_045683_0_0_4"/>
<dbReference type="KEGG" id="vei:Veis_4271"/>